<proteinExistence type="predicted"/>
<organism evidence="1 2">
    <name type="scientific">Olea europaea subsp. europaea</name>
    <dbReference type="NCBI Taxonomy" id="158383"/>
    <lineage>
        <taxon>Eukaryota</taxon>
        <taxon>Viridiplantae</taxon>
        <taxon>Streptophyta</taxon>
        <taxon>Embryophyta</taxon>
        <taxon>Tracheophyta</taxon>
        <taxon>Spermatophyta</taxon>
        <taxon>Magnoliopsida</taxon>
        <taxon>eudicotyledons</taxon>
        <taxon>Gunneridae</taxon>
        <taxon>Pentapetalae</taxon>
        <taxon>asterids</taxon>
        <taxon>lamiids</taxon>
        <taxon>Lamiales</taxon>
        <taxon>Oleaceae</taxon>
        <taxon>Oleeae</taxon>
        <taxon>Olea</taxon>
    </lineage>
</organism>
<protein>
    <submittedName>
        <fullName evidence="1">Gibberellin 2-beta-dioxygenase 1-like</fullName>
    </submittedName>
</protein>
<evidence type="ECO:0000313" key="1">
    <source>
        <dbReference type="EMBL" id="CAA2989925.1"/>
    </source>
</evidence>
<comment type="caution">
    <text evidence="1">The sequence shown here is derived from an EMBL/GenBank/DDBJ whole genome shotgun (WGS) entry which is preliminary data.</text>
</comment>
<name>A0A8S0SDY7_OLEEU</name>
<dbReference type="OrthoDB" id="288590at2759"/>
<dbReference type="EMBL" id="CACTIH010004172">
    <property type="protein sequence ID" value="CAA2989925.1"/>
    <property type="molecule type" value="Genomic_DNA"/>
</dbReference>
<gene>
    <name evidence="1" type="ORF">OLEA9_A009658</name>
</gene>
<keyword evidence="2" id="KW-1185">Reference proteome</keyword>
<accession>A0A8S0SDY7</accession>
<reference evidence="1 2" key="1">
    <citation type="submission" date="2019-12" db="EMBL/GenBank/DDBJ databases">
        <authorList>
            <person name="Alioto T."/>
            <person name="Alioto T."/>
            <person name="Gomez Garrido J."/>
        </authorList>
    </citation>
    <scope>NUCLEOTIDE SEQUENCE [LARGE SCALE GENOMIC DNA]</scope>
</reference>
<dbReference type="AlphaFoldDB" id="A0A8S0SDY7"/>
<dbReference type="Gramene" id="OE9A009658T1">
    <property type="protein sequence ID" value="OE9A009658C1"/>
    <property type="gene ID" value="OE9A009658"/>
</dbReference>
<evidence type="ECO:0000313" key="2">
    <source>
        <dbReference type="Proteomes" id="UP000594638"/>
    </source>
</evidence>
<sequence length="129" mass="14767">MKSGRVLALKGVRYHEPEHSKFDKQGISNQHLCSELLEFKQEIGLRSRILIFRRVSFRITLPFLRKAGPTGPLRYGSKKIGSNGDVGWIEYILLTSNTDFNNQIFASIFGKSQEAFRCRAKDSANKYLQ</sequence>
<dbReference type="Proteomes" id="UP000594638">
    <property type="component" value="Unassembled WGS sequence"/>
</dbReference>